<reference evidence="2 3" key="2">
    <citation type="journal article" date="2019" name="G3 (Bethesda)">
        <title>Hybrid Assembly of the Genome of the Entomopathogenic Nematode Steinernema carpocapsae Identifies the X-Chromosome.</title>
        <authorList>
            <person name="Serra L."/>
            <person name="Macchietto M."/>
            <person name="Macias-Munoz A."/>
            <person name="McGill C.J."/>
            <person name="Rodriguez I.M."/>
            <person name="Rodriguez B."/>
            <person name="Murad R."/>
            <person name="Mortazavi A."/>
        </authorList>
    </citation>
    <scope>NUCLEOTIDE SEQUENCE [LARGE SCALE GENOMIC DNA]</scope>
    <source>
        <strain evidence="2 3">ALL</strain>
    </source>
</reference>
<gene>
    <name evidence="2" type="ORF">L596_008782</name>
</gene>
<feature type="transmembrane region" description="Helical" evidence="1">
    <location>
        <begin position="170"/>
        <end position="192"/>
    </location>
</feature>
<feature type="transmembrane region" description="Helical" evidence="1">
    <location>
        <begin position="292"/>
        <end position="310"/>
    </location>
</feature>
<evidence type="ECO:0000313" key="2">
    <source>
        <dbReference type="EMBL" id="TKR94507.1"/>
    </source>
</evidence>
<name>A0A4U5PDI0_STECR</name>
<comment type="caution">
    <text evidence="2">The sequence shown here is derived from an EMBL/GenBank/DDBJ whole genome shotgun (WGS) entry which is preliminary data.</text>
</comment>
<protein>
    <recommendedName>
        <fullName evidence="4">G-protein coupled receptors family 1 profile domain-containing protein</fullName>
    </recommendedName>
</protein>
<evidence type="ECO:0000256" key="1">
    <source>
        <dbReference type="SAM" id="Phobius"/>
    </source>
</evidence>
<feature type="transmembrane region" description="Helical" evidence="1">
    <location>
        <begin position="86"/>
        <end position="107"/>
    </location>
</feature>
<accession>A0A4U5PDI0</accession>
<keyword evidence="1" id="KW-0472">Membrane</keyword>
<dbReference type="Proteomes" id="UP000298663">
    <property type="component" value="Unassembled WGS sequence"/>
</dbReference>
<keyword evidence="1" id="KW-1133">Transmembrane helix</keyword>
<keyword evidence="3" id="KW-1185">Reference proteome</keyword>
<feature type="transmembrane region" description="Helical" evidence="1">
    <location>
        <begin position="53"/>
        <end position="79"/>
    </location>
</feature>
<keyword evidence="1" id="KW-0812">Transmembrane</keyword>
<feature type="transmembrane region" description="Helical" evidence="1">
    <location>
        <begin position="12"/>
        <end position="33"/>
    </location>
</feature>
<reference evidence="2 3" key="1">
    <citation type="journal article" date="2015" name="Genome Biol.">
        <title>Comparative genomics of Steinernema reveals deeply conserved gene regulatory networks.</title>
        <authorList>
            <person name="Dillman A.R."/>
            <person name="Macchietto M."/>
            <person name="Porter C.F."/>
            <person name="Rogers A."/>
            <person name="Williams B."/>
            <person name="Antoshechkin I."/>
            <person name="Lee M.M."/>
            <person name="Goodwin Z."/>
            <person name="Lu X."/>
            <person name="Lewis E.E."/>
            <person name="Goodrich-Blair H."/>
            <person name="Stock S.P."/>
            <person name="Adams B.J."/>
            <person name="Sternberg P.W."/>
            <person name="Mortazavi A."/>
        </authorList>
    </citation>
    <scope>NUCLEOTIDE SEQUENCE [LARGE SCALE GENOMIC DNA]</scope>
    <source>
        <strain evidence="2 3">ALL</strain>
    </source>
</reference>
<feature type="transmembrane region" description="Helical" evidence="1">
    <location>
        <begin position="212"/>
        <end position="233"/>
    </location>
</feature>
<feature type="transmembrane region" description="Helical" evidence="1">
    <location>
        <begin position="127"/>
        <end position="149"/>
    </location>
</feature>
<sequence>MISLWVGCSMIGLSSICLLVNLVVLSIRVQQWYVDGKMSDFAYGNGRSHGSSFWMIHFYPTINLCTLPLSLWSLVTYLCRSGRRHLLSMMTTHITTYIAFNLINLATSLTKLFDYHNLNSPPYFLDFWFVSFEELTQQYVSISGTLLALDRVFVLWKPVTYANMKISPKLSVLTITVNLVLTCVLASSLAFLPLFSDSKTTSYDVIKNLTLFYNFTLLSEVFLHVVFGVQYAVYVKTRRSSSAEHHTSQINHITLFLCLSQTLFCVIPNALAVYNERAKNSSVGWITRLTDFNHVLFTANVFLSCLFTFFKLRQKSSVVRVPQQTTNHAITAQSSM</sequence>
<proteinExistence type="predicted"/>
<dbReference type="OrthoDB" id="10592145at2759"/>
<dbReference type="AlphaFoldDB" id="A0A4U5PDI0"/>
<dbReference type="EMBL" id="AZBU02000002">
    <property type="protein sequence ID" value="TKR94507.1"/>
    <property type="molecule type" value="Genomic_DNA"/>
</dbReference>
<evidence type="ECO:0008006" key="4">
    <source>
        <dbReference type="Google" id="ProtNLM"/>
    </source>
</evidence>
<evidence type="ECO:0000313" key="3">
    <source>
        <dbReference type="Proteomes" id="UP000298663"/>
    </source>
</evidence>
<feature type="transmembrane region" description="Helical" evidence="1">
    <location>
        <begin position="253"/>
        <end position="272"/>
    </location>
</feature>
<organism evidence="2 3">
    <name type="scientific">Steinernema carpocapsae</name>
    <name type="common">Entomopathogenic nematode</name>
    <dbReference type="NCBI Taxonomy" id="34508"/>
    <lineage>
        <taxon>Eukaryota</taxon>
        <taxon>Metazoa</taxon>
        <taxon>Ecdysozoa</taxon>
        <taxon>Nematoda</taxon>
        <taxon>Chromadorea</taxon>
        <taxon>Rhabditida</taxon>
        <taxon>Tylenchina</taxon>
        <taxon>Panagrolaimomorpha</taxon>
        <taxon>Strongyloidoidea</taxon>
        <taxon>Steinernematidae</taxon>
        <taxon>Steinernema</taxon>
    </lineage>
</organism>